<dbReference type="InterPro" id="IPR011037">
    <property type="entry name" value="Pyrv_Knase-like_insert_dom_sf"/>
</dbReference>
<comment type="pathway">
    <text evidence="1 12">Carbohydrate degradation; glycolysis; pyruvate from D-glyceraldehyde 3-phosphate: step 5/5.</text>
</comment>
<keyword evidence="9 12" id="KW-0460">Magnesium</keyword>
<sequence length="494" mass="53112">MTEGQDIAARQLLDRLTELRAEIAHRATRRMSDWAPLVRRTEFLSSVENLADWLALRETDLTPVQPALGQLGLSSLGRLDGHVRPSLDAVIAALSLIAGEPEAVFPDPSAISGGAALLAERRSRLFGDRPEGTGPETRIMVTLAGETALTSGRIADLAAAGADCFRINCAHDGPGEWREMIRHIRDTGARLGRRLPISMDLGGPKFRVARVWGPEKLRLGQGDRFALVLSPRDLPGKLPAAQLSDPALVQALGIGALVSLDDGKLWAEVTARRGGAAELVVTRAPDAGLRLKPGKGVNLPGIDLDVPALTAEDRAALDVVVPLADIVAFSFVQTPADVRGLIDAMEERAGGLRLPAVLLKIETPLALRNLPDLIVEAGGRVPVGVMIARGDLAVEIGFDRLSEIQEEVLWLCEAAQVPVVWATQVLEGMVKEGQASRAEITDAAMSQRAECVMLNKGAHQAEAVSFLRDILMRMDRHQDKKRARLSALGLWRQG</sequence>
<dbReference type="GO" id="GO:0016301">
    <property type="term" value="F:kinase activity"/>
    <property type="evidence" value="ECO:0007669"/>
    <property type="project" value="UniProtKB-KW"/>
</dbReference>
<dbReference type="PANTHER" id="PTHR11817">
    <property type="entry name" value="PYRUVATE KINASE"/>
    <property type="match status" value="1"/>
</dbReference>
<keyword evidence="10 12" id="KW-0324">Glycolysis</keyword>
<comment type="similarity">
    <text evidence="2 12">Belongs to the pyruvate kinase family.</text>
</comment>
<comment type="catalytic activity">
    <reaction evidence="12">
        <text>pyruvate + ATP = phosphoenolpyruvate + ADP + H(+)</text>
        <dbReference type="Rhea" id="RHEA:18157"/>
        <dbReference type="ChEBI" id="CHEBI:15361"/>
        <dbReference type="ChEBI" id="CHEBI:15378"/>
        <dbReference type="ChEBI" id="CHEBI:30616"/>
        <dbReference type="ChEBI" id="CHEBI:58702"/>
        <dbReference type="ChEBI" id="CHEBI:456216"/>
        <dbReference type="EC" id="2.7.1.40"/>
    </reaction>
</comment>
<evidence type="ECO:0000256" key="11">
    <source>
        <dbReference type="ARBA" id="ARBA00023317"/>
    </source>
</evidence>
<name>A0A8G0ZV18_9RHOB</name>
<keyword evidence="8" id="KW-0067">ATP-binding</keyword>
<keyword evidence="4 12" id="KW-0808">Transferase</keyword>
<dbReference type="GO" id="GO:0005524">
    <property type="term" value="F:ATP binding"/>
    <property type="evidence" value="ECO:0007669"/>
    <property type="project" value="UniProtKB-KW"/>
</dbReference>
<evidence type="ECO:0000313" key="14">
    <source>
        <dbReference type="EMBL" id="QYZ71881.1"/>
    </source>
</evidence>
<evidence type="ECO:0000256" key="9">
    <source>
        <dbReference type="ARBA" id="ARBA00022842"/>
    </source>
</evidence>
<evidence type="ECO:0000256" key="1">
    <source>
        <dbReference type="ARBA" id="ARBA00004997"/>
    </source>
</evidence>
<dbReference type="Gene3D" id="2.40.33.10">
    <property type="entry name" value="PK beta-barrel domain-like"/>
    <property type="match status" value="1"/>
</dbReference>
<dbReference type="Pfam" id="PF00224">
    <property type="entry name" value="PK"/>
    <property type="match status" value="1"/>
</dbReference>
<dbReference type="SUPFAM" id="SSF50800">
    <property type="entry name" value="PK beta-barrel domain-like"/>
    <property type="match status" value="1"/>
</dbReference>
<evidence type="ECO:0000256" key="4">
    <source>
        <dbReference type="ARBA" id="ARBA00022679"/>
    </source>
</evidence>
<proteinExistence type="inferred from homology"/>
<dbReference type="GO" id="GO:0030955">
    <property type="term" value="F:potassium ion binding"/>
    <property type="evidence" value="ECO:0007669"/>
    <property type="project" value="InterPro"/>
</dbReference>
<evidence type="ECO:0000256" key="7">
    <source>
        <dbReference type="ARBA" id="ARBA00022777"/>
    </source>
</evidence>
<keyword evidence="6" id="KW-0547">Nucleotide-binding</keyword>
<keyword evidence="15" id="KW-1185">Reference proteome</keyword>
<gene>
    <name evidence="14" type="ORF">JO391_07455</name>
</gene>
<dbReference type="SUPFAM" id="SSF51621">
    <property type="entry name" value="Phosphoenolpyruvate/pyruvate domain"/>
    <property type="match status" value="1"/>
</dbReference>
<keyword evidence="7 12" id="KW-0418">Kinase</keyword>
<dbReference type="Gene3D" id="3.20.20.60">
    <property type="entry name" value="Phosphoenolpyruvate-binding domains"/>
    <property type="match status" value="1"/>
</dbReference>
<evidence type="ECO:0000256" key="3">
    <source>
        <dbReference type="ARBA" id="ARBA00012142"/>
    </source>
</evidence>
<dbReference type="KEGG" id="nsm:JO391_07455"/>
<evidence type="ECO:0000259" key="13">
    <source>
        <dbReference type="Pfam" id="PF00224"/>
    </source>
</evidence>
<dbReference type="InterPro" id="IPR040442">
    <property type="entry name" value="Pyrv_kinase-like_dom_sf"/>
</dbReference>
<dbReference type="InterPro" id="IPR001697">
    <property type="entry name" value="Pyr_Knase"/>
</dbReference>
<evidence type="ECO:0000256" key="12">
    <source>
        <dbReference type="RuleBase" id="RU000504"/>
    </source>
</evidence>
<dbReference type="PRINTS" id="PR01050">
    <property type="entry name" value="PYRUVTKNASE"/>
</dbReference>
<protein>
    <recommendedName>
        <fullName evidence="3 12">Pyruvate kinase</fullName>
        <ecNumber evidence="3 12">2.7.1.40</ecNumber>
    </recommendedName>
</protein>
<dbReference type="InterPro" id="IPR015793">
    <property type="entry name" value="Pyrv_Knase_brl"/>
</dbReference>
<evidence type="ECO:0000256" key="10">
    <source>
        <dbReference type="ARBA" id="ARBA00023152"/>
    </source>
</evidence>
<feature type="domain" description="Pyruvate kinase barrel" evidence="13">
    <location>
        <begin position="137"/>
        <end position="455"/>
    </location>
</feature>
<evidence type="ECO:0000256" key="8">
    <source>
        <dbReference type="ARBA" id="ARBA00022840"/>
    </source>
</evidence>
<dbReference type="EC" id="2.7.1.40" evidence="3 12"/>
<keyword evidence="5" id="KW-0479">Metal-binding</keyword>
<dbReference type="UniPathway" id="UPA00109">
    <property type="reaction ID" value="UER00188"/>
</dbReference>
<keyword evidence="11 14" id="KW-0670">Pyruvate</keyword>
<dbReference type="AlphaFoldDB" id="A0A8G0ZV18"/>
<evidence type="ECO:0000256" key="5">
    <source>
        <dbReference type="ARBA" id="ARBA00022723"/>
    </source>
</evidence>
<dbReference type="InterPro" id="IPR015813">
    <property type="entry name" value="Pyrv/PenolPyrv_kinase-like_dom"/>
</dbReference>
<dbReference type="EMBL" id="CP069370">
    <property type="protein sequence ID" value="QYZ71881.1"/>
    <property type="molecule type" value="Genomic_DNA"/>
</dbReference>
<dbReference type="Proteomes" id="UP000826300">
    <property type="component" value="Chromosome"/>
</dbReference>
<organism evidence="14 15">
    <name type="scientific">Neotabrizicola shimadae</name>
    <dbReference type="NCBI Taxonomy" id="2807096"/>
    <lineage>
        <taxon>Bacteria</taxon>
        <taxon>Pseudomonadati</taxon>
        <taxon>Pseudomonadota</taxon>
        <taxon>Alphaproteobacteria</taxon>
        <taxon>Rhodobacterales</taxon>
        <taxon>Paracoccaceae</taxon>
        <taxon>Neotabrizicola</taxon>
    </lineage>
</organism>
<evidence type="ECO:0000256" key="2">
    <source>
        <dbReference type="ARBA" id="ARBA00008663"/>
    </source>
</evidence>
<evidence type="ECO:0000256" key="6">
    <source>
        <dbReference type="ARBA" id="ARBA00022741"/>
    </source>
</evidence>
<dbReference type="GO" id="GO:0004743">
    <property type="term" value="F:pyruvate kinase activity"/>
    <property type="evidence" value="ECO:0007669"/>
    <property type="project" value="UniProtKB-EC"/>
</dbReference>
<accession>A0A8G0ZV18</accession>
<dbReference type="InterPro" id="IPR015806">
    <property type="entry name" value="Pyrv_Knase_insert_dom_sf"/>
</dbReference>
<reference evidence="14" key="1">
    <citation type="submission" date="2021-02" db="EMBL/GenBank/DDBJ databases">
        <title>Rhodobacter shimadae sp. nov., an aerobic anoxygenic phototrophic bacterium isolated from a hot spring.</title>
        <authorList>
            <person name="Muramatsu S."/>
            <person name="Haruta S."/>
            <person name="Hirose S."/>
            <person name="Hanada S."/>
        </authorList>
    </citation>
    <scope>NUCLEOTIDE SEQUENCE</scope>
    <source>
        <strain evidence="14">N10</strain>
    </source>
</reference>
<dbReference type="GO" id="GO:0000287">
    <property type="term" value="F:magnesium ion binding"/>
    <property type="evidence" value="ECO:0007669"/>
    <property type="project" value="InterPro"/>
</dbReference>
<evidence type="ECO:0000313" key="15">
    <source>
        <dbReference type="Proteomes" id="UP000826300"/>
    </source>
</evidence>